<feature type="compositionally biased region" description="Low complexity" evidence="1">
    <location>
        <begin position="273"/>
        <end position="297"/>
    </location>
</feature>
<evidence type="ECO:0000256" key="2">
    <source>
        <dbReference type="SAM" id="Phobius"/>
    </source>
</evidence>
<dbReference type="EMBL" id="CP036280">
    <property type="protein sequence ID" value="QDU71180.1"/>
    <property type="molecule type" value="Genomic_DNA"/>
</dbReference>
<name>A0A518BW23_9BACT</name>
<feature type="transmembrane region" description="Helical" evidence="2">
    <location>
        <begin position="205"/>
        <end position="228"/>
    </location>
</feature>
<gene>
    <name evidence="3" type="ORF">Pan265_10290</name>
</gene>
<reference evidence="3 4" key="1">
    <citation type="submission" date="2019-02" db="EMBL/GenBank/DDBJ databases">
        <title>Deep-cultivation of Planctomycetes and their phenomic and genomic characterization uncovers novel biology.</title>
        <authorList>
            <person name="Wiegand S."/>
            <person name="Jogler M."/>
            <person name="Boedeker C."/>
            <person name="Pinto D."/>
            <person name="Vollmers J."/>
            <person name="Rivas-Marin E."/>
            <person name="Kohn T."/>
            <person name="Peeters S.H."/>
            <person name="Heuer A."/>
            <person name="Rast P."/>
            <person name="Oberbeckmann S."/>
            <person name="Bunk B."/>
            <person name="Jeske O."/>
            <person name="Meyerdierks A."/>
            <person name="Storesund J.E."/>
            <person name="Kallscheuer N."/>
            <person name="Luecker S."/>
            <person name="Lage O.M."/>
            <person name="Pohl T."/>
            <person name="Merkel B.J."/>
            <person name="Hornburger P."/>
            <person name="Mueller R.-W."/>
            <person name="Bruemmer F."/>
            <person name="Labrenz M."/>
            <person name="Spormann A.M."/>
            <person name="Op den Camp H."/>
            <person name="Overmann J."/>
            <person name="Amann R."/>
            <person name="Jetten M.S.M."/>
            <person name="Mascher T."/>
            <person name="Medema M.H."/>
            <person name="Devos D.P."/>
            <person name="Kaster A.-K."/>
            <person name="Ovreas L."/>
            <person name="Rohde M."/>
            <person name="Galperin M.Y."/>
            <person name="Jogler C."/>
        </authorList>
    </citation>
    <scope>NUCLEOTIDE SEQUENCE [LARGE SCALE GENOMIC DNA]</scope>
    <source>
        <strain evidence="3 4">Pan265</strain>
    </source>
</reference>
<evidence type="ECO:0000256" key="1">
    <source>
        <dbReference type="SAM" id="MobiDB-lite"/>
    </source>
</evidence>
<dbReference type="KEGG" id="mcad:Pan265_10290"/>
<proteinExistence type="predicted"/>
<dbReference type="AlphaFoldDB" id="A0A518BW23"/>
<dbReference type="RefSeq" id="WP_145445312.1">
    <property type="nucleotide sequence ID" value="NZ_CP036280.1"/>
</dbReference>
<feature type="region of interest" description="Disordered" evidence="1">
    <location>
        <begin position="273"/>
        <end position="355"/>
    </location>
</feature>
<dbReference type="Proteomes" id="UP000320386">
    <property type="component" value="Chromosome"/>
</dbReference>
<keyword evidence="4" id="KW-1185">Reference proteome</keyword>
<keyword evidence="2" id="KW-0812">Transmembrane</keyword>
<feature type="compositionally biased region" description="Low complexity" evidence="1">
    <location>
        <begin position="309"/>
        <end position="323"/>
    </location>
</feature>
<evidence type="ECO:0000313" key="4">
    <source>
        <dbReference type="Proteomes" id="UP000320386"/>
    </source>
</evidence>
<organism evidence="3 4">
    <name type="scientific">Mucisphaera calidilacus</name>
    <dbReference type="NCBI Taxonomy" id="2527982"/>
    <lineage>
        <taxon>Bacteria</taxon>
        <taxon>Pseudomonadati</taxon>
        <taxon>Planctomycetota</taxon>
        <taxon>Phycisphaerae</taxon>
        <taxon>Phycisphaerales</taxon>
        <taxon>Phycisphaeraceae</taxon>
        <taxon>Mucisphaera</taxon>
    </lineage>
</organism>
<sequence>MSTMAMKLSERFFRLFDWRRNRNAAEETETVGGLPVATGRPQREGTLARLEEGYEQVLEVMASVKTHTRDQADRSERLLEAVREMPEAVAQLRHVAETQQKMAALLQKQITAHAEDRAILNGTLERLTTAFDNEQTGLDQIAKALSVRERTDAVLSDRLGGLGSTLGKLDETSQASTLMLRTLAERTKRADSQVRDLYDKGRRQMTLIAVASLLVALAAVGVAAYAVLRTLPAGSPGGAPEPMGGVMPAVPIVEEQPLNDEPAAGAALVLPAEAEAQPEESAATAPETEAVAPPAADADSDEMATGTDVVPETEPAAETAGETEVSEAVAGETVSVAIEEEKSSVSDETAPVVVE</sequence>
<protein>
    <submittedName>
        <fullName evidence="3">Uncharacterized protein</fullName>
    </submittedName>
</protein>
<accession>A0A518BW23</accession>
<keyword evidence="2" id="KW-0472">Membrane</keyword>
<evidence type="ECO:0000313" key="3">
    <source>
        <dbReference type="EMBL" id="QDU71180.1"/>
    </source>
</evidence>
<keyword evidence="2" id="KW-1133">Transmembrane helix</keyword>